<keyword evidence="3" id="KW-1185">Reference proteome</keyword>
<keyword evidence="1" id="KW-0472">Membrane</keyword>
<feature type="transmembrane region" description="Helical" evidence="1">
    <location>
        <begin position="53"/>
        <end position="71"/>
    </location>
</feature>
<dbReference type="Proteomes" id="UP000439752">
    <property type="component" value="Unassembled WGS sequence"/>
</dbReference>
<organism evidence="2 3">
    <name type="scientific">Exiguobacterium oxidotolerans</name>
    <dbReference type="NCBI Taxonomy" id="223958"/>
    <lineage>
        <taxon>Bacteria</taxon>
        <taxon>Bacillati</taxon>
        <taxon>Bacillota</taxon>
        <taxon>Bacilli</taxon>
        <taxon>Bacillales</taxon>
        <taxon>Bacillales Family XII. Incertae Sedis</taxon>
        <taxon>Exiguobacterium</taxon>
    </lineage>
</organism>
<gene>
    <name evidence="2" type="ORF">EXIGUO9Y_80052</name>
</gene>
<dbReference type="AlphaFoldDB" id="A0A653IHE9"/>
<sequence length="77" mass="8658">MKIKMLILVFLIVYLALSLPALFGIGLVIDWVPEATVIQKFNGYVLVGLTDNYLFKCVMAGLISIVLQLVMSKRQRN</sequence>
<dbReference type="RefSeq" id="WP_029333586.1">
    <property type="nucleotide sequence ID" value="NZ_LR732308.1"/>
</dbReference>
<evidence type="ECO:0000313" key="3">
    <source>
        <dbReference type="Proteomes" id="UP000439752"/>
    </source>
</evidence>
<evidence type="ECO:0000313" key="2">
    <source>
        <dbReference type="EMBL" id="VWX38724.1"/>
    </source>
</evidence>
<evidence type="ECO:0000256" key="1">
    <source>
        <dbReference type="SAM" id="Phobius"/>
    </source>
</evidence>
<keyword evidence="1" id="KW-1133">Transmembrane helix</keyword>
<accession>A0A653IHE9</accession>
<protein>
    <submittedName>
        <fullName evidence="2">Uncharacterized protein</fullName>
    </submittedName>
</protein>
<proteinExistence type="predicted"/>
<dbReference type="EMBL" id="CABWKQ010000058">
    <property type="protein sequence ID" value="VWX38724.1"/>
    <property type="molecule type" value="Genomic_DNA"/>
</dbReference>
<reference evidence="2 3" key="1">
    <citation type="submission" date="2019-10" db="EMBL/GenBank/DDBJ databases">
        <authorList>
            <person name="Karimi E."/>
        </authorList>
    </citation>
    <scope>NUCLEOTIDE SEQUENCE [LARGE SCALE GENOMIC DNA]</scope>
    <source>
        <strain evidence="2">Exiguobacterium sp. 9Y</strain>
    </source>
</reference>
<feature type="transmembrane region" description="Helical" evidence="1">
    <location>
        <begin position="7"/>
        <end position="33"/>
    </location>
</feature>
<keyword evidence="1" id="KW-0812">Transmembrane</keyword>
<name>A0A653IHE9_9BACL</name>